<dbReference type="Proteomes" id="UP001500279">
    <property type="component" value="Unassembled WGS sequence"/>
</dbReference>
<dbReference type="RefSeq" id="WP_231011876.1">
    <property type="nucleotide sequence ID" value="NZ_BAAAEW010000023.1"/>
</dbReference>
<feature type="domain" description="Methyl-accepting transducer" evidence="6">
    <location>
        <begin position="273"/>
        <end position="502"/>
    </location>
</feature>
<dbReference type="InterPro" id="IPR004089">
    <property type="entry name" value="MCPsignal_dom"/>
</dbReference>
<dbReference type="InterPro" id="IPR024478">
    <property type="entry name" value="HlyB_4HB_MCP"/>
</dbReference>
<keyword evidence="3" id="KW-0807">Transducer</keyword>
<dbReference type="CDD" id="cd11386">
    <property type="entry name" value="MCP_signal"/>
    <property type="match status" value="1"/>
</dbReference>
<dbReference type="PANTHER" id="PTHR43531">
    <property type="entry name" value="PROTEIN ICFG"/>
    <property type="match status" value="1"/>
</dbReference>
<dbReference type="PANTHER" id="PTHR43531:SF14">
    <property type="entry name" value="METHYL-ACCEPTING CHEMOTAXIS PROTEIN I-RELATED"/>
    <property type="match status" value="1"/>
</dbReference>
<gene>
    <name evidence="8" type="primary">tsr_1</name>
    <name evidence="8" type="ORF">GCM10009107_36540</name>
</gene>
<dbReference type="InterPro" id="IPR003660">
    <property type="entry name" value="HAMP_dom"/>
</dbReference>
<evidence type="ECO:0000313" key="8">
    <source>
        <dbReference type="EMBL" id="GAA0757190.1"/>
    </source>
</evidence>
<evidence type="ECO:0000256" key="2">
    <source>
        <dbReference type="ARBA" id="ARBA00029447"/>
    </source>
</evidence>
<dbReference type="Gene3D" id="1.10.287.950">
    <property type="entry name" value="Methyl-accepting chemotaxis protein"/>
    <property type="match status" value="1"/>
</dbReference>
<feature type="region of interest" description="Disordered" evidence="4">
    <location>
        <begin position="530"/>
        <end position="576"/>
    </location>
</feature>
<evidence type="ECO:0000259" key="6">
    <source>
        <dbReference type="PROSITE" id="PS50111"/>
    </source>
</evidence>
<name>A0ABP3VFU1_9BURK</name>
<comment type="caution">
    <text evidence="8">The sequence shown here is derived from an EMBL/GenBank/DDBJ whole genome shotgun (WGS) entry which is preliminary data.</text>
</comment>
<sequence>MMTWMRNFKIRLRMQGAIGIVLALFALVGATGLIGGSQMAELNTSFMTASILEIKDVASIREHLGAVRLYEKSMVIDYENTASVQAHAAKWRESVASLNKAINALLEGEEDEDNAVAREALKDVAAYTEGTSRVIKQIEAGAFDNARTADKMLGRAKESIASAETKFEKIEQIIDNEALSTQREFNEKMHMTLIMFIGVLAVVVIVVVPATLLNSASIIKPMMHATEIANAIAEGDLTHRIDATGKDEAGELLRSLQHMQQSLAGLVGEVRSTSGSIHAAASEVASGNTDLSARTEQAASSLEETASAMEELTGTVRQSADSANHASELAGSASSVAERGGEVVAQVVHTMDEINSASRKIADIISVIDGIAFQTNILALNAAVEAARAGEQGRGFAVVAGEVRSLAGRSAEAAREIKRLINASVEKVDTGARLVQDAGSTMGDIVSSVQRVTAIVREISTAASEQSKGINQVNSAVVQLDQMTQQNAALVEESAAAAESLKDQASRLNSVVARFRVDASSPVAAPVAVPAPKAPAASPTSAAEAKPAASPSKVTKPAATSTVKAVAKPAAAPAPRAQAATAATSAAINESDWETF</sequence>
<proteinExistence type="inferred from homology"/>
<accession>A0ABP3VFU1</accession>
<keyword evidence="5" id="KW-0812">Transmembrane</keyword>
<evidence type="ECO:0000256" key="1">
    <source>
        <dbReference type="ARBA" id="ARBA00022481"/>
    </source>
</evidence>
<keyword evidence="5" id="KW-1133">Transmembrane helix</keyword>
<dbReference type="PRINTS" id="PR00260">
    <property type="entry name" value="CHEMTRNSDUCR"/>
</dbReference>
<organism evidence="8 9">
    <name type="scientific">Ideonella azotifigens</name>
    <dbReference type="NCBI Taxonomy" id="513160"/>
    <lineage>
        <taxon>Bacteria</taxon>
        <taxon>Pseudomonadati</taxon>
        <taxon>Pseudomonadota</taxon>
        <taxon>Betaproteobacteria</taxon>
        <taxon>Burkholderiales</taxon>
        <taxon>Sphaerotilaceae</taxon>
        <taxon>Ideonella</taxon>
    </lineage>
</organism>
<dbReference type="Pfam" id="PF12729">
    <property type="entry name" value="4HB_MCP_1"/>
    <property type="match status" value="1"/>
</dbReference>
<protein>
    <submittedName>
        <fullName evidence="8">Methyl-accepting chemotaxis protein</fullName>
    </submittedName>
</protein>
<keyword evidence="1" id="KW-0488">Methylation</keyword>
<dbReference type="InterPro" id="IPR004090">
    <property type="entry name" value="Chemotax_Me-accpt_rcpt"/>
</dbReference>
<dbReference type="SUPFAM" id="SSF58104">
    <property type="entry name" value="Methyl-accepting chemotaxis protein (MCP) signaling domain"/>
    <property type="match status" value="1"/>
</dbReference>
<keyword evidence="9" id="KW-1185">Reference proteome</keyword>
<dbReference type="InterPro" id="IPR051310">
    <property type="entry name" value="MCP_chemotaxis"/>
</dbReference>
<dbReference type="SMART" id="SM00304">
    <property type="entry name" value="HAMP"/>
    <property type="match status" value="1"/>
</dbReference>
<dbReference type="SMART" id="SM00283">
    <property type="entry name" value="MA"/>
    <property type="match status" value="1"/>
</dbReference>
<feature type="transmembrane region" description="Helical" evidence="5">
    <location>
        <begin position="189"/>
        <end position="213"/>
    </location>
</feature>
<evidence type="ECO:0000313" key="9">
    <source>
        <dbReference type="Proteomes" id="UP001500279"/>
    </source>
</evidence>
<evidence type="ECO:0000256" key="4">
    <source>
        <dbReference type="SAM" id="MobiDB-lite"/>
    </source>
</evidence>
<dbReference type="CDD" id="cd06225">
    <property type="entry name" value="HAMP"/>
    <property type="match status" value="1"/>
</dbReference>
<dbReference type="PROSITE" id="PS50885">
    <property type="entry name" value="HAMP"/>
    <property type="match status" value="1"/>
</dbReference>
<feature type="domain" description="HAMP" evidence="7">
    <location>
        <begin position="216"/>
        <end position="268"/>
    </location>
</feature>
<dbReference type="PROSITE" id="PS50111">
    <property type="entry name" value="CHEMOTAXIS_TRANSDUC_2"/>
    <property type="match status" value="1"/>
</dbReference>
<reference evidence="9" key="1">
    <citation type="journal article" date="2019" name="Int. J. Syst. Evol. Microbiol.">
        <title>The Global Catalogue of Microorganisms (GCM) 10K type strain sequencing project: providing services to taxonomists for standard genome sequencing and annotation.</title>
        <authorList>
            <consortium name="The Broad Institute Genomics Platform"/>
            <consortium name="The Broad Institute Genome Sequencing Center for Infectious Disease"/>
            <person name="Wu L."/>
            <person name="Ma J."/>
        </authorList>
    </citation>
    <scope>NUCLEOTIDE SEQUENCE [LARGE SCALE GENOMIC DNA]</scope>
    <source>
        <strain evidence="9">JCM 15503</strain>
    </source>
</reference>
<evidence type="ECO:0000259" key="7">
    <source>
        <dbReference type="PROSITE" id="PS50885"/>
    </source>
</evidence>
<comment type="similarity">
    <text evidence="2">Belongs to the methyl-accepting chemotaxis (MCP) protein family.</text>
</comment>
<evidence type="ECO:0000256" key="5">
    <source>
        <dbReference type="SAM" id="Phobius"/>
    </source>
</evidence>
<dbReference type="EMBL" id="BAAAEW010000023">
    <property type="protein sequence ID" value="GAA0757190.1"/>
    <property type="molecule type" value="Genomic_DNA"/>
</dbReference>
<dbReference type="Pfam" id="PF00672">
    <property type="entry name" value="HAMP"/>
    <property type="match status" value="1"/>
</dbReference>
<evidence type="ECO:0000256" key="3">
    <source>
        <dbReference type="PROSITE-ProRule" id="PRU00284"/>
    </source>
</evidence>
<keyword evidence="5" id="KW-0472">Membrane</keyword>
<dbReference type="Pfam" id="PF00015">
    <property type="entry name" value="MCPsignal"/>
    <property type="match status" value="1"/>
</dbReference>